<gene>
    <name evidence="7" type="ORF">H2201_006321</name>
</gene>
<dbReference type="PANTHER" id="PTHR12428:SF65">
    <property type="entry name" value="CYTOCHROME C OXIDASE ASSEMBLY PROTEIN COX18, MITOCHONDRIAL"/>
    <property type="match status" value="1"/>
</dbReference>
<accession>A0ABQ9NNU9</accession>
<keyword evidence="3 6" id="KW-0812">Transmembrane</keyword>
<evidence type="ECO:0000256" key="1">
    <source>
        <dbReference type="ARBA" id="ARBA00004141"/>
    </source>
</evidence>
<dbReference type="PANTHER" id="PTHR12428">
    <property type="entry name" value="OXA1"/>
    <property type="match status" value="1"/>
</dbReference>
<evidence type="ECO:0000256" key="2">
    <source>
        <dbReference type="ARBA" id="ARBA00009877"/>
    </source>
</evidence>
<comment type="similarity">
    <text evidence="2">Belongs to the OXA1/ALB3/YidC family.</text>
</comment>
<dbReference type="Proteomes" id="UP001172684">
    <property type="component" value="Unassembled WGS sequence"/>
</dbReference>
<dbReference type="InterPro" id="IPR001708">
    <property type="entry name" value="YidC/ALB3/OXA1/COX18"/>
</dbReference>
<evidence type="ECO:0000256" key="4">
    <source>
        <dbReference type="ARBA" id="ARBA00022989"/>
    </source>
</evidence>
<evidence type="ECO:0000256" key="5">
    <source>
        <dbReference type="ARBA" id="ARBA00023136"/>
    </source>
</evidence>
<organism evidence="7 8">
    <name type="scientific">Coniosporium apollinis</name>
    <dbReference type="NCBI Taxonomy" id="61459"/>
    <lineage>
        <taxon>Eukaryota</taxon>
        <taxon>Fungi</taxon>
        <taxon>Dikarya</taxon>
        <taxon>Ascomycota</taxon>
        <taxon>Pezizomycotina</taxon>
        <taxon>Dothideomycetes</taxon>
        <taxon>Dothideomycetes incertae sedis</taxon>
        <taxon>Coniosporium</taxon>
    </lineage>
</organism>
<evidence type="ECO:0000313" key="7">
    <source>
        <dbReference type="EMBL" id="KAJ9661841.1"/>
    </source>
</evidence>
<keyword evidence="5 6" id="KW-0472">Membrane</keyword>
<reference evidence="7" key="1">
    <citation type="submission" date="2022-10" db="EMBL/GenBank/DDBJ databases">
        <title>Culturing micro-colonial fungi from biological soil crusts in the Mojave desert and describing Neophaeococcomyces mojavensis, and introducing the new genera and species Taxawa tesnikishii.</title>
        <authorList>
            <person name="Kurbessoian T."/>
            <person name="Stajich J.E."/>
        </authorList>
    </citation>
    <scope>NUCLEOTIDE SEQUENCE</scope>
    <source>
        <strain evidence="7">TK_1</strain>
    </source>
</reference>
<dbReference type="EMBL" id="JAPDRL010000054">
    <property type="protein sequence ID" value="KAJ9661841.1"/>
    <property type="molecule type" value="Genomic_DNA"/>
</dbReference>
<evidence type="ECO:0000256" key="3">
    <source>
        <dbReference type="ARBA" id="ARBA00022692"/>
    </source>
</evidence>
<feature type="transmembrane region" description="Helical" evidence="6">
    <location>
        <begin position="290"/>
        <end position="313"/>
    </location>
</feature>
<proteinExistence type="inferred from homology"/>
<name>A0ABQ9NNU9_9PEZI</name>
<protein>
    <recommendedName>
        <fullName evidence="9">Preprotein translocase subunit YidC</fullName>
    </recommendedName>
</protein>
<comment type="caution">
    <text evidence="7">The sequence shown here is derived from an EMBL/GenBank/DDBJ whole genome shotgun (WGS) entry which is preliminary data.</text>
</comment>
<evidence type="ECO:0000313" key="8">
    <source>
        <dbReference type="Proteomes" id="UP001172684"/>
    </source>
</evidence>
<evidence type="ECO:0000256" key="6">
    <source>
        <dbReference type="SAM" id="Phobius"/>
    </source>
</evidence>
<sequence length="343" mass="37904">MLARQALGRQSFLHLPPQLRTTLYHQSIRPLHSHTPHVQLPDLTSYLDVACALPHAALTTLHATGLPWVVVLPLSAFLIRGLILVPALSIPARRATQRWLDIHPLKSAWSNTIRRRVLRDSGDRGPSHVQREANGKAWLKTKNLHWQFRAGSFRRLAPTFAQFPVFLCLAETVRRMCGANVGLLGLMFGRQKEVPKAEGWQNITAGQEGAIVAAGHEGAVDAPVQLALWLEPSMANEGALWFQDLTVADPTLTLPFLVSGIMFLNFWRGSVQAKGSRRESLPAKTLRRMLMLLTLAIGPLTLNVPAGVMVYWLGSSLCAMTTGAWLDSRYPLKAPPKAAKGRR</sequence>
<evidence type="ECO:0008006" key="9">
    <source>
        <dbReference type="Google" id="ProtNLM"/>
    </source>
</evidence>
<keyword evidence="4 6" id="KW-1133">Transmembrane helix</keyword>
<comment type="subcellular location">
    <subcellularLocation>
        <location evidence="1">Membrane</location>
        <topology evidence="1">Multi-pass membrane protein</topology>
    </subcellularLocation>
</comment>
<keyword evidence="8" id="KW-1185">Reference proteome</keyword>